<keyword evidence="3" id="KW-1185">Reference proteome</keyword>
<dbReference type="Pfam" id="PF14248">
    <property type="entry name" value="DUF4345"/>
    <property type="match status" value="1"/>
</dbReference>
<protein>
    <recommendedName>
        <fullName evidence="4">DUF4345 domain-containing protein</fullName>
    </recommendedName>
</protein>
<organism evidence="2 3">
    <name type="scientific">Pseudonocardia thermophila</name>
    <dbReference type="NCBI Taxonomy" id="1848"/>
    <lineage>
        <taxon>Bacteria</taxon>
        <taxon>Bacillati</taxon>
        <taxon>Actinomycetota</taxon>
        <taxon>Actinomycetes</taxon>
        <taxon>Pseudonocardiales</taxon>
        <taxon>Pseudonocardiaceae</taxon>
        <taxon>Pseudonocardia</taxon>
    </lineage>
</organism>
<feature type="transmembrane region" description="Helical" evidence="1">
    <location>
        <begin position="56"/>
        <end position="73"/>
    </location>
</feature>
<dbReference type="AlphaFoldDB" id="A0A1M6R7M5"/>
<dbReference type="OrthoDB" id="3693039at2"/>
<dbReference type="Proteomes" id="UP000184363">
    <property type="component" value="Unassembled WGS sequence"/>
</dbReference>
<keyword evidence="1" id="KW-0472">Membrane</keyword>
<dbReference type="EMBL" id="FRAP01000004">
    <property type="protein sequence ID" value="SHK28464.1"/>
    <property type="molecule type" value="Genomic_DNA"/>
</dbReference>
<feature type="transmembrane region" description="Helical" evidence="1">
    <location>
        <begin position="110"/>
        <end position="128"/>
    </location>
</feature>
<evidence type="ECO:0000313" key="2">
    <source>
        <dbReference type="EMBL" id="SHK28464.1"/>
    </source>
</evidence>
<feature type="transmembrane region" description="Helical" evidence="1">
    <location>
        <begin position="85"/>
        <end position="104"/>
    </location>
</feature>
<gene>
    <name evidence="2" type="ORF">SAMN05443637_104226</name>
</gene>
<dbReference type="InterPro" id="IPR025597">
    <property type="entry name" value="DUF4345"/>
</dbReference>
<evidence type="ECO:0000256" key="1">
    <source>
        <dbReference type="SAM" id="Phobius"/>
    </source>
</evidence>
<name>A0A1M6R7M5_PSETH</name>
<reference evidence="2 3" key="1">
    <citation type="submission" date="2016-11" db="EMBL/GenBank/DDBJ databases">
        <authorList>
            <person name="Jaros S."/>
            <person name="Januszkiewicz K."/>
            <person name="Wedrychowicz H."/>
        </authorList>
    </citation>
    <scope>NUCLEOTIDE SEQUENCE [LARGE SCALE GENOMIC DNA]</scope>
    <source>
        <strain evidence="2 3">DSM 43832</strain>
    </source>
</reference>
<accession>A0A1M6R7M5</accession>
<proteinExistence type="predicted"/>
<sequence length="137" mass="14328">MGSSNGSARSRRALQITLGALSLVPALSGAVGLVKGPRALPGSTGTTDPALDSEYRVNSAFLLVTAPVIWASIPKIEHATGALRLIGAAGFLGGIGRLLSWKQVGRPHPLYVAAAVLELAGVPVLVAWQERVRRRMR</sequence>
<evidence type="ECO:0000313" key="3">
    <source>
        <dbReference type="Proteomes" id="UP000184363"/>
    </source>
</evidence>
<keyword evidence="1" id="KW-0812">Transmembrane</keyword>
<evidence type="ECO:0008006" key="4">
    <source>
        <dbReference type="Google" id="ProtNLM"/>
    </source>
</evidence>
<keyword evidence="1" id="KW-1133">Transmembrane helix</keyword>
<dbReference type="STRING" id="1848.SAMN05443637_104226"/>
<dbReference type="RefSeq" id="WP_073456203.1">
    <property type="nucleotide sequence ID" value="NZ_CALGVN010000026.1"/>
</dbReference>